<sequence>MGTKFNNILIKTDDFEEYKQQIKSELKKYELKANPLGYIFNKYYYKTYNDYTVLLGSSYSIDMFQVSRLINKAITGCVTLAFNYFDDDLLEIQMIMQGNEVAFLSYGDEYYFSNDEKGSIRYIENEFGITIPLEVMNSEDLEEIITEFEKQLNLSRWISGEWKEELGEYTKL</sequence>
<name>A0ABS2DL18_9BACI</name>
<accession>A0ABS2DL18</accession>
<keyword evidence="2" id="KW-1185">Reference proteome</keyword>
<dbReference type="Proteomes" id="UP001518925">
    <property type="component" value="Unassembled WGS sequence"/>
</dbReference>
<dbReference type="RefSeq" id="WP_204204554.1">
    <property type="nucleotide sequence ID" value="NZ_JAFELM010000040.1"/>
</dbReference>
<proteinExistence type="predicted"/>
<protein>
    <submittedName>
        <fullName evidence="1">Uncharacterized protein</fullName>
    </submittedName>
</protein>
<evidence type="ECO:0000313" key="2">
    <source>
        <dbReference type="Proteomes" id="UP001518925"/>
    </source>
</evidence>
<evidence type="ECO:0000313" key="1">
    <source>
        <dbReference type="EMBL" id="MBM6619194.1"/>
    </source>
</evidence>
<comment type="caution">
    <text evidence="1">The sequence shown here is derived from an EMBL/GenBank/DDBJ whole genome shotgun (WGS) entry which is preliminary data.</text>
</comment>
<dbReference type="EMBL" id="JAFELM010000040">
    <property type="protein sequence ID" value="MBM6619194.1"/>
    <property type="molecule type" value="Genomic_DNA"/>
</dbReference>
<gene>
    <name evidence="1" type="ORF">JR050_16140</name>
</gene>
<reference evidence="1 2" key="1">
    <citation type="submission" date="2021-02" db="EMBL/GenBank/DDBJ databases">
        <title>Bacillus sp. RD4P76, an endophyte from a halophyte.</title>
        <authorList>
            <person name="Sun J.-Q."/>
        </authorList>
    </citation>
    <scope>NUCLEOTIDE SEQUENCE [LARGE SCALE GENOMIC DNA]</scope>
    <source>
        <strain evidence="1 2">RD4P76</strain>
    </source>
</reference>
<organism evidence="1 2">
    <name type="scientific">Bacillus suaedaesalsae</name>
    <dbReference type="NCBI Taxonomy" id="2810349"/>
    <lineage>
        <taxon>Bacteria</taxon>
        <taxon>Bacillati</taxon>
        <taxon>Bacillota</taxon>
        <taxon>Bacilli</taxon>
        <taxon>Bacillales</taxon>
        <taxon>Bacillaceae</taxon>
        <taxon>Bacillus</taxon>
    </lineage>
</organism>